<dbReference type="AlphaFoldDB" id="A0A380P3Z4"/>
<proteinExistence type="predicted"/>
<sequence length="69" mass="7298">MAAPVDQLKDTKKNTASAGALITAMPKERVNTQNAMENVINGKNVNKELAKAAEKTDADIKSANEQAGE</sequence>
<reference evidence="2 3" key="1">
    <citation type="submission" date="2018-06" db="EMBL/GenBank/DDBJ databases">
        <authorList>
            <consortium name="Pathogen Informatics"/>
            <person name="Doyle S."/>
        </authorList>
    </citation>
    <scope>NUCLEOTIDE SEQUENCE [LARGE SCALE GENOMIC DNA]</scope>
    <source>
        <strain evidence="2 3">NCTC13645</strain>
    </source>
</reference>
<evidence type="ECO:0000256" key="1">
    <source>
        <dbReference type="SAM" id="MobiDB-lite"/>
    </source>
</evidence>
<feature type="region of interest" description="Disordered" evidence="1">
    <location>
        <begin position="1"/>
        <end position="20"/>
    </location>
</feature>
<evidence type="ECO:0000313" key="2">
    <source>
        <dbReference type="EMBL" id="SUP59607.1"/>
    </source>
</evidence>
<protein>
    <submittedName>
        <fullName evidence="2">Uncharacterized protein</fullName>
    </submittedName>
</protein>
<accession>A0A380P3Z4</accession>
<organism evidence="2 3">
    <name type="scientific">Weissella viridescens</name>
    <name type="common">Lactobacillus viridescens</name>
    <dbReference type="NCBI Taxonomy" id="1629"/>
    <lineage>
        <taxon>Bacteria</taxon>
        <taxon>Bacillati</taxon>
        <taxon>Bacillota</taxon>
        <taxon>Bacilli</taxon>
        <taxon>Lactobacillales</taxon>
        <taxon>Lactobacillaceae</taxon>
        <taxon>Weissella</taxon>
    </lineage>
</organism>
<gene>
    <name evidence="2" type="ORF">NCTC13645_01867</name>
</gene>
<dbReference type="EMBL" id="UHIV01000004">
    <property type="protein sequence ID" value="SUP59607.1"/>
    <property type="molecule type" value="Genomic_DNA"/>
</dbReference>
<dbReference type="Proteomes" id="UP000254621">
    <property type="component" value="Unassembled WGS sequence"/>
</dbReference>
<evidence type="ECO:0000313" key="3">
    <source>
        <dbReference type="Proteomes" id="UP000254621"/>
    </source>
</evidence>
<name>A0A380P3Z4_WEIVI</name>